<evidence type="ECO:0000256" key="1">
    <source>
        <dbReference type="SAM" id="MobiDB-lite"/>
    </source>
</evidence>
<feature type="compositionally biased region" description="Low complexity" evidence="1">
    <location>
        <begin position="36"/>
        <end position="45"/>
    </location>
</feature>
<protein>
    <submittedName>
        <fullName evidence="2">Os03g0217801 protein</fullName>
    </submittedName>
</protein>
<reference evidence="3" key="1">
    <citation type="journal article" date="2005" name="Nature">
        <title>The map-based sequence of the rice genome.</title>
        <authorList>
            <consortium name="International rice genome sequencing project (IRGSP)"/>
            <person name="Matsumoto T."/>
            <person name="Wu J."/>
            <person name="Kanamori H."/>
            <person name="Katayose Y."/>
            <person name="Fujisawa M."/>
            <person name="Namiki N."/>
            <person name="Mizuno H."/>
            <person name="Yamamoto K."/>
            <person name="Antonio B.A."/>
            <person name="Baba T."/>
            <person name="Sakata K."/>
            <person name="Nagamura Y."/>
            <person name="Aoki H."/>
            <person name="Arikawa K."/>
            <person name="Arita K."/>
            <person name="Bito T."/>
            <person name="Chiden Y."/>
            <person name="Fujitsuka N."/>
            <person name="Fukunaka R."/>
            <person name="Hamada M."/>
            <person name="Harada C."/>
            <person name="Hayashi A."/>
            <person name="Hijishita S."/>
            <person name="Honda M."/>
            <person name="Hosokawa S."/>
            <person name="Ichikawa Y."/>
            <person name="Idonuma A."/>
            <person name="Iijima M."/>
            <person name="Ikeda M."/>
            <person name="Ikeno M."/>
            <person name="Ito K."/>
            <person name="Ito S."/>
            <person name="Ito T."/>
            <person name="Ito Y."/>
            <person name="Ito Y."/>
            <person name="Iwabuchi A."/>
            <person name="Kamiya K."/>
            <person name="Karasawa W."/>
            <person name="Kurita K."/>
            <person name="Katagiri S."/>
            <person name="Kikuta A."/>
            <person name="Kobayashi H."/>
            <person name="Kobayashi N."/>
            <person name="Machita K."/>
            <person name="Maehara T."/>
            <person name="Masukawa M."/>
            <person name="Mizubayashi T."/>
            <person name="Mukai Y."/>
            <person name="Nagasaki H."/>
            <person name="Nagata Y."/>
            <person name="Naito S."/>
            <person name="Nakashima M."/>
            <person name="Nakama Y."/>
            <person name="Nakamichi Y."/>
            <person name="Nakamura M."/>
            <person name="Meguro A."/>
            <person name="Negishi M."/>
            <person name="Ohta I."/>
            <person name="Ohta T."/>
            <person name="Okamoto M."/>
            <person name="Ono N."/>
            <person name="Saji S."/>
            <person name="Sakaguchi M."/>
            <person name="Sakai K."/>
            <person name="Shibata M."/>
            <person name="Shimokawa T."/>
            <person name="Song J."/>
            <person name="Takazaki Y."/>
            <person name="Terasawa K."/>
            <person name="Tsugane M."/>
            <person name="Tsuji K."/>
            <person name="Ueda S."/>
            <person name="Waki K."/>
            <person name="Yamagata H."/>
            <person name="Yamamoto M."/>
            <person name="Yamamoto S."/>
            <person name="Yamane H."/>
            <person name="Yoshiki S."/>
            <person name="Yoshihara R."/>
            <person name="Yukawa K."/>
            <person name="Zhong H."/>
            <person name="Yano M."/>
            <person name="Yuan Q."/>
            <person name="Ouyang S."/>
            <person name="Liu J."/>
            <person name="Jones K.M."/>
            <person name="Gansberger K."/>
            <person name="Moffat K."/>
            <person name="Hill J."/>
            <person name="Bera J."/>
            <person name="Fadrosh D."/>
            <person name="Jin S."/>
            <person name="Johri S."/>
            <person name="Kim M."/>
            <person name="Overton L."/>
            <person name="Reardon M."/>
            <person name="Tsitrin T."/>
            <person name="Vuong H."/>
            <person name="Weaver B."/>
            <person name="Ciecko A."/>
            <person name="Tallon L."/>
            <person name="Jackson J."/>
            <person name="Pai G."/>
            <person name="Aken S.V."/>
            <person name="Utterback T."/>
            <person name="Reidmuller S."/>
            <person name="Feldblyum T."/>
            <person name="Hsiao J."/>
            <person name="Zismann V."/>
            <person name="Iobst S."/>
            <person name="de Vazeille A.R."/>
            <person name="Buell C.R."/>
            <person name="Ying K."/>
            <person name="Li Y."/>
            <person name="Lu T."/>
            <person name="Huang Y."/>
            <person name="Zhao Q."/>
            <person name="Feng Q."/>
            <person name="Zhang L."/>
            <person name="Zhu J."/>
            <person name="Weng Q."/>
            <person name="Mu J."/>
            <person name="Lu Y."/>
            <person name="Fan D."/>
            <person name="Liu Y."/>
            <person name="Guan J."/>
            <person name="Zhang Y."/>
            <person name="Yu S."/>
            <person name="Liu X."/>
            <person name="Zhang Y."/>
            <person name="Hong G."/>
            <person name="Han B."/>
            <person name="Choisne N."/>
            <person name="Demange N."/>
            <person name="Orjeda G."/>
            <person name="Samain S."/>
            <person name="Cattolico L."/>
            <person name="Pelletier E."/>
            <person name="Couloux A."/>
            <person name="Segurens B."/>
            <person name="Wincker P."/>
            <person name="D'Hont A."/>
            <person name="Scarpelli C."/>
            <person name="Weissenbach J."/>
            <person name="Salanoubat M."/>
            <person name="Quetier F."/>
            <person name="Yu Y."/>
            <person name="Kim H.R."/>
            <person name="Rambo T."/>
            <person name="Currie J."/>
            <person name="Collura K."/>
            <person name="Luo M."/>
            <person name="Yang T."/>
            <person name="Ammiraju J.S.S."/>
            <person name="Engler F."/>
            <person name="Soderlund C."/>
            <person name="Wing R.A."/>
            <person name="Palmer L.E."/>
            <person name="de la Bastide M."/>
            <person name="Spiegel L."/>
            <person name="Nascimento L."/>
            <person name="Zutavern T."/>
            <person name="O'Shaughnessy A."/>
            <person name="Dike S."/>
            <person name="Dedhia N."/>
            <person name="Preston R."/>
            <person name="Balija V."/>
            <person name="McCombie W.R."/>
            <person name="Chow T."/>
            <person name="Chen H."/>
            <person name="Chung M."/>
            <person name="Chen C."/>
            <person name="Shaw J."/>
            <person name="Wu H."/>
            <person name="Hsiao K."/>
            <person name="Chao Y."/>
            <person name="Chu M."/>
            <person name="Cheng C."/>
            <person name="Hour A."/>
            <person name="Lee P."/>
            <person name="Lin S."/>
            <person name="Lin Y."/>
            <person name="Liou J."/>
            <person name="Liu S."/>
            <person name="Hsing Y."/>
            <person name="Raghuvanshi S."/>
            <person name="Mohanty A."/>
            <person name="Bharti A.K."/>
            <person name="Gaur A."/>
            <person name="Gupta V."/>
            <person name="Kumar D."/>
            <person name="Ravi V."/>
            <person name="Vij S."/>
            <person name="Kapur A."/>
            <person name="Khurana P."/>
            <person name="Khurana P."/>
            <person name="Khurana J.P."/>
            <person name="Tyagi A.K."/>
            <person name="Gaikwad K."/>
            <person name="Singh A."/>
            <person name="Dalal V."/>
            <person name="Srivastava S."/>
            <person name="Dixit A."/>
            <person name="Pal A.K."/>
            <person name="Ghazi I.A."/>
            <person name="Yadav M."/>
            <person name="Pandit A."/>
            <person name="Bhargava A."/>
            <person name="Sureshbabu K."/>
            <person name="Batra K."/>
            <person name="Sharma T.R."/>
            <person name="Mohapatra T."/>
            <person name="Singh N.K."/>
            <person name="Messing J."/>
            <person name="Nelson A.B."/>
            <person name="Fuks G."/>
            <person name="Kavchok S."/>
            <person name="Keizer G."/>
            <person name="Linton E."/>
            <person name="Llaca V."/>
            <person name="Song R."/>
            <person name="Tanyolac B."/>
            <person name="Young S."/>
            <person name="Ho-Il K."/>
            <person name="Hahn J.H."/>
            <person name="Sangsakoo G."/>
            <person name="Vanavichit A."/>
            <person name="de Mattos Luiz.A.T."/>
            <person name="Zimmer P.D."/>
            <person name="Malone G."/>
            <person name="Dellagostin O."/>
            <person name="de Oliveira A.C."/>
            <person name="Bevan M."/>
            <person name="Bancroft I."/>
            <person name="Minx P."/>
            <person name="Cordum H."/>
            <person name="Wilson R."/>
            <person name="Cheng Z."/>
            <person name="Jin W."/>
            <person name="Jiang J."/>
            <person name="Leong S.A."/>
            <person name="Iwama H."/>
            <person name="Gojobori T."/>
            <person name="Itoh T."/>
            <person name="Niimura Y."/>
            <person name="Fujii Y."/>
            <person name="Habara T."/>
            <person name="Sakai H."/>
            <person name="Sato Y."/>
            <person name="Wilson G."/>
            <person name="Kumar K."/>
            <person name="McCouch S."/>
            <person name="Juretic N."/>
            <person name="Hoen D."/>
            <person name="Wright S."/>
            <person name="Bruskiewich R."/>
            <person name="Bureau T."/>
            <person name="Miyao A."/>
            <person name="Hirochika H."/>
            <person name="Nishikawa T."/>
            <person name="Kadowaki K."/>
            <person name="Sugiura M."/>
            <person name="Burr B."/>
            <person name="Sasaki T."/>
        </authorList>
    </citation>
    <scope>NUCLEOTIDE SEQUENCE [LARGE SCALE GENOMIC DNA]</scope>
    <source>
        <strain evidence="3">cv. Nipponbare</strain>
    </source>
</reference>
<feature type="region of interest" description="Disordered" evidence="1">
    <location>
        <begin position="116"/>
        <end position="199"/>
    </location>
</feature>
<dbReference type="PaxDb" id="39947-A0A0P0VUS6"/>
<reference evidence="2 3" key="2">
    <citation type="journal article" date="2013" name="Plant Cell Physiol.">
        <title>Rice Annotation Project Database (RAP-DB): an integrative and interactive database for rice genomics.</title>
        <authorList>
            <person name="Sakai H."/>
            <person name="Lee S.S."/>
            <person name="Tanaka T."/>
            <person name="Numa H."/>
            <person name="Kim J."/>
            <person name="Kawahara Y."/>
            <person name="Wakimoto H."/>
            <person name="Yang C.C."/>
            <person name="Iwamoto M."/>
            <person name="Abe T."/>
            <person name="Yamada Y."/>
            <person name="Muto A."/>
            <person name="Inokuchi H."/>
            <person name="Ikemura T."/>
            <person name="Matsumoto T."/>
            <person name="Sasaki T."/>
            <person name="Itoh T."/>
        </authorList>
    </citation>
    <scope>NUCLEOTIDE SEQUENCE [LARGE SCALE GENOMIC DNA]</scope>
    <source>
        <strain evidence="3">cv. Nipponbare</strain>
    </source>
</reference>
<sequence>PPQLLVIVGSPVCLPRRRHRQGRFPTLPPPPRLPHRAAPIAAPPQRLHRRRPHCDTPELCNAADRRSCSLSSTTPPSRPSLRCAASLPHVPIPSSPRHFPICRPACLPPRRPHPFLATSLPHPPPPLRASRSNPAAEPTGELTAVPAGRRQSPSPRRSALHCRGISPLNGRRSRSTPPSSHADSVSNPYLTTVSTCGSS</sequence>
<feature type="region of interest" description="Disordered" evidence="1">
    <location>
        <begin position="20"/>
        <end position="53"/>
    </location>
</feature>
<feature type="compositionally biased region" description="Polar residues" evidence="1">
    <location>
        <begin position="175"/>
        <end position="199"/>
    </location>
</feature>
<dbReference type="OMA" id="PRHFPIC"/>
<reference evidence="2 3" key="3">
    <citation type="journal article" date="2013" name="Rice">
        <title>Improvement of the Oryza sativa Nipponbare reference genome using next generation sequence and optical map data.</title>
        <authorList>
            <person name="Kawahara Y."/>
            <person name="de la Bastide M."/>
            <person name="Hamilton J.P."/>
            <person name="Kanamori H."/>
            <person name="McCombie W.R."/>
            <person name="Ouyang S."/>
            <person name="Schwartz D.C."/>
            <person name="Tanaka T."/>
            <person name="Wu J."/>
            <person name="Zhou S."/>
            <person name="Childs K.L."/>
            <person name="Davidson R.M."/>
            <person name="Lin H."/>
            <person name="Quesada-Ocampo L."/>
            <person name="Vaillancourt B."/>
            <person name="Sakai H."/>
            <person name="Lee S.S."/>
            <person name="Kim J."/>
            <person name="Numa H."/>
            <person name="Itoh T."/>
            <person name="Buell C.R."/>
            <person name="Matsumoto T."/>
        </authorList>
    </citation>
    <scope>NUCLEOTIDE SEQUENCE [LARGE SCALE GENOMIC DNA]</scope>
    <source>
        <strain evidence="3">cv. Nipponbare</strain>
    </source>
</reference>
<dbReference type="Proteomes" id="UP000059680">
    <property type="component" value="Chromosome 3"/>
</dbReference>
<dbReference type="Gramene" id="Os03t0217801-01">
    <property type="protein sequence ID" value="Os03t0217801-01"/>
    <property type="gene ID" value="Os03g0217801"/>
</dbReference>
<feature type="non-terminal residue" evidence="2">
    <location>
        <position position="199"/>
    </location>
</feature>
<name>A0A0P0VUS6_ORYSJ</name>
<dbReference type="AlphaFoldDB" id="A0A0P0VUS6"/>
<gene>
    <name evidence="2" type="ordered locus">Os03g0217801</name>
    <name evidence="2" type="ORF">OSNPB_030217801</name>
</gene>
<evidence type="ECO:0000313" key="2">
    <source>
        <dbReference type="EMBL" id="BAS82986.1"/>
    </source>
</evidence>
<accession>A0A0P0VUS6</accession>
<keyword evidence="3" id="KW-1185">Reference proteome</keyword>
<evidence type="ECO:0000313" key="3">
    <source>
        <dbReference type="Proteomes" id="UP000059680"/>
    </source>
</evidence>
<dbReference type="InParanoid" id="A0A0P0VUS6"/>
<dbReference type="EMBL" id="AP014959">
    <property type="protein sequence ID" value="BAS82986.1"/>
    <property type="molecule type" value="Genomic_DNA"/>
</dbReference>
<organism evidence="2 3">
    <name type="scientific">Oryza sativa subsp. japonica</name>
    <name type="common">Rice</name>
    <dbReference type="NCBI Taxonomy" id="39947"/>
    <lineage>
        <taxon>Eukaryota</taxon>
        <taxon>Viridiplantae</taxon>
        <taxon>Streptophyta</taxon>
        <taxon>Embryophyta</taxon>
        <taxon>Tracheophyta</taxon>
        <taxon>Spermatophyta</taxon>
        <taxon>Magnoliopsida</taxon>
        <taxon>Liliopsida</taxon>
        <taxon>Poales</taxon>
        <taxon>Poaceae</taxon>
        <taxon>BOP clade</taxon>
        <taxon>Oryzoideae</taxon>
        <taxon>Oryzeae</taxon>
        <taxon>Oryzinae</taxon>
        <taxon>Oryza</taxon>
        <taxon>Oryza sativa</taxon>
    </lineage>
</organism>
<proteinExistence type="predicted"/>